<dbReference type="Gene3D" id="3.20.20.80">
    <property type="entry name" value="Glycosidases"/>
    <property type="match status" value="1"/>
</dbReference>
<reference evidence="1" key="2">
    <citation type="journal article" date="2024" name="Plant">
        <title>Genomic evolution and insights into agronomic trait innovations of Sesamum species.</title>
        <authorList>
            <person name="Miao H."/>
            <person name="Wang L."/>
            <person name="Qu L."/>
            <person name="Liu H."/>
            <person name="Sun Y."/>
            <person name="Le M."/>
            <person name="Wang Q."/>
            <person name="Wei S."/>
            <person name="Zheng Y."/>
            <person name="Lin W."/>
            <person name="Duan Y."/>
            <person name="Cao H."/>
            <person name="Xiong S."/>
            <person name="Wang X."/>
            <person name="Wei L."/>
            <person name="Li C."/>
            <person name="Ma Q."/>
            <person name="Ju M."/>
            <person name="Zhao R."/>
            <person name="Li G."/>
            <person name="Mu C."/>
            <person name="Tian Q."/>
            <person name="Mei H."/>
            <person name="Zhang T."/>
            <person name="Gao T."/>
            <person name="Zhang H."/>
        </authorList>
    </citation>
    <scope>NUCLEOTIDE SEQUENCE</scope>
    <source>
        <strain evidence="1">K16</strain>
    </source>
</reference>
<keyword evidence="2" id="KW-1185">Reference proteome</keyword>
<accession>A0AAE1WYU5</accession>
<dbReference type="PANTHER" id="PTHR31451">
    <property type="match status" value="1"/>
</dbReference>
<protein>
    <submittedName>
        <fullName evidence="1">Mannan endo-1,4-beta-mannosidase 2</fullName>
    </submittedName>
</protein>
<dbReference type="InterPro" id="IPR045053">
    <property type="entry name" value="MAN-like"/>
</dbReference>
<name>A0AAE1WYU5_9LAMI</name>
<proteinExistence type="predicted"/>
<dbReference type="EMBL" id="JACGWL010000005">
    <property type="protein sequence ID" value="KAK4401956.1"/>
    <property type="molecule type" value="Genomic_DNA"/>
</dbReference>
<dbReference type="Proteomes" id="UP001289374">
    <property type="component" value="Unassembled WGS sequence"/>
</dbReference>
<organism evidence="1 2">
    <name type="scientific">Sesamum angolense</name>
    <dbReference type="NCBI Taxonomy" id="2727404"/>
    <lineage>
        <taxon>Eukaryota</taxon>
        <taxon>Viridiplantae</taxon>
        <taxon>Streptophyta</taxon>
        <taxon>Embryophyta</taxon>
        <taxon>Tracheophyta</taxon>
        <taxon>Spermatophyta</taxon>
        <taxon>Magnoliopsida</taxon>
        <taxon>eudicotyledons</taxon>
        <taxon>Gunneridae</taxon>
        <taxon>Pentapetalae</taxon>
        <taxon>asterids</taxon>
        <taxon>lamiids</taxon>
        <taxon>Lamiales</taxon>
        <taxon>Pedaliaceae</taxon>
        <taxon>Sesamum</taxon>
    </lineage>
</organism>
<reference evidence="1" key="1">
    <citation type="submission" date="2020-06" db="EMBL/GenBank/DDBJ databases">
        <authorList>
            <person name="Li T."/>
            <person name="Hu X."/>
            <person name="Zhang T."/>
            <person name="Song X."/>
            <person name="Zhang H."/>
            <person name="Dai N."/>
            <person name="Sheng W."/>
            <person name="Hou X."/>
            <person name="Wei L."/>
        </authorList>
    </citation>
    <scope>NUCLEOTIDE SEQUENCE</scope>
    <source>
        <strain evidence="1">K16</strain>
        <tissue evidence="1">Leaf</tissue>
    </source>
</reference>
<evidence type="ECO:0000313" key="1">
    <source>
        <dbReference type="EMBL" id="KAK4401956.1"/>
    </source>
</evidence>
<sequence length="142" mass="16435">MYFVKLRLLVSLFVEHGHFAMEATNYLFRYLLVSMTKTSFKALNFVVSEAAKNKVRLILSLVNNYQDFGWRSQYVDWARNAGVQTSSDDDFYTNFVAYQVGTNFIHSNFIKEIDFTTIHAYPNAWLSAQGDDAQMAFLRKDG</sequence>
<evidence type="ECO:0000313" key="2">
    <source>
        <dbReference type="Proteomes" id="UP001289374"/>
    </source>
</evidence>
<dbReference type="SUPFAM" id="SSF51445">
    <property type="entry name" value="(Trans)glycosidases"/>
    <property type="match status" value="1"/>
</dbReference>
<gene>
    <name evidence="1" type="ORF">Sango_0936300</name>
</gene>
<dbReference type="GO" id="GO:0016985">
    <property type="term" value="F:mannan endo-1,4-beta-mannosidase activity"/>
    <property type="evidence" value="ECO:0007669"/>
    <property type="project" value="UniProtKB-EC"/>
</dbReference>
<dbReference type="InterPro" id="IPR017853">
    <property type="entry name" value="GH"/>
</dbReference>
<dbReference type="PANTHER" id="PTHR31451:SF53">
    <property type="entry name" value="MANNAN ENDO-1,4-BETA-MANNOSIDASE"/>
    <property type="match status" value="1"/>
</dbReference>
<dbReference type="AlphaFoldDB" id="A0AAE1WYU5"/>
<comment type="caution">
    <text evidence="1">The sequence shown here is derived from an EMBL/GenBank/DDBJ whole genome shotgun (WGS) entry which is preliminary data.</text>
</comment>